<reference evidence="4" key="1">
    <citation type="submission" date="2018-05" db="EMBL/GenBank/DDBJ databases">
        <authorList>
            <person name="Lanie J.A."/>
            <person name="Ng W.-L."/>
            <person name="Kazmierczak K.M."/>
            <person name="Andrzejewski T.M."/>
            <person name="Davidsen T.M."/>
            <person name="Wayne K.J."/>
            <person name="Tettelin H."/>
            <person name="Glass J.I."/>
            <person name="Rusch D."/>
            <person name="Podicherti R."/>
            <person name="Tsui H.-C.T."/>
            <person name="Winkler M.E."/>
        </authorList>
    </citation>
    <scope>NUCLEOTIDE SEQUENCE</scope>
</reference>
<evidence type="ECO:0000256" key="3">
    <source>
        <dbReference type="SAM" id="Phobius"/>
    </source>
</evidence>
<evidence type="ECO:0008006" key="5">
    <source>
        <dbReference type="Google" id="ProtNLM"/>
    </source>
</evidence>
<dbReference type="Gene3D" id="2.40.30.170">
    <property type="match status" value="1"/>
</dbReference>
<gene>
    <name evidence="4" type="ORF">METZ01_LOCUS141058</name>
</gene>
<dbReference type="PANTHER" id="PTHR32347">
    <property type="entry name" value="EFFLUX SYSTEM COMPONENT YKNX-RELATED"/>
    <property type="match status" value="1"/>
</dbReference>
<accession>A0A381ZGF4</accession>
<keyword evidence="3" id="KW-0812">Transmembrane</keyword>
<feature type="transmembrane region" description="Helical" evidence="3">
    <location>
        <begin position="21"/>
        <end position="40"/>
    </location>
</feature>
<dbReference type="Gene3D" id="2.40.50.100">
    <property type="match status" value="1"/>
</dbReference>
<keyword evidence="3" id="KW-1133">Transmembrane helix</keyword>
<protein>
    <recommendedName>
        <fullName evidence="5">Membrane fusion protein biotin-lipoyl like domain-containing protein</fullName>
    </recommendedName>
</protein>
<dbReference type="GO" id="GO:0030313">
    <property type="term" value="C:cell envelope"/>
    <property type="evidence" value="ECO:0007669"/>
    <property type="project" value="UniProtKB-SubCell"/>
</dbReference>
<proteinExistence type="predicted"/>
<sequence length="374" mass="41638">MSDKQPIPIPAEQKWQDFRQVTLPVIVFLFCIAGVMVLWLSRVSPSSVVGEARSENIILSSPRAGLLTKVSVGRFDNVKKGDPIASIDYSMDPNFADATVEWVRAQVDLLTLTIDPMQRARTALSYNQLRLDWLNERTSVAALKIELQNSEKEFHRIETLFEDTLVSESVYNKAKTDRDSYAVQVQQKTELVASIEQALREAQENDPTSQLDQEQIKRLDQGLSRVEELLDDIILLSPIDGEIGSISKQTGESVRPGETIATISSSQVKKIVGYVPQPIYLEPKVGMEVEIKTRRPTTSGLFSWLGVDRQVARAKVSKVSNRLEAVGSGVLRNRAAYKKVLPFTIDLVDAEGEPIKLDIHPGELVDIHFIGAGE</sequence>
<dbReference type="InterPro" id="IPR050465">
    <property type="entry name" value="UPF0194_transport"/>
</dbReference>
<dbReference type="EMBL" id="UINC01021185">
    <property type="protein sequence ID" value="SVA88204.1"/>
    <property type="molecule type" value="Genomic_DNA"/>
</dbReference>
<evidence type="ECO:0000256" key="1">
    <source>
        <dbReference type="ARBA" id="ARBA00004196"/>
    </source>
</evidence>
<dbReference type="Gene3D" id="1.10.287.470">
    <property type="entry name" value="Helix hairpin bin"/>
    <property type="match status" value="1"/>
</dbReference>
<organism evidence="4">
    <name type="scientific">marine metagenome</name>
    <dbReference type="NCBI Taxonomy" id="408172"/>
    <lineage>
        <taxon>unclassified sequences</taxon>
        <taxon>metagenomes</taxon>
        <taxon>ecological metagenomes</taxon>
    </lineage>
</organism>
<keyword evidence="3" id="KW-0472">Membrane</keyword>
<name>A0A381ZGF4_9ZZZZ</name>
<keyword evidence="2" id="KW-0175">Coiled coil</keyword>
<evidence type="ECO:0000313" key="4">
    <source>
        <dbReference type="EMBL" id="SVA88204.1"/>
    </source>
</evidence>
<dbReference type="AlphaFoldDB" id="A0A381ZGF4"/>
<dbReference type="PANTHER" id="PTHR32347:SF23">
    <property type="entry name" value="BLL5650 PROTEIN"/>
    <property type="match status" value="1"/>
</dbReference>
<evidence type="ECO:0000256" key="2">
    <source>
        <dbReference type="ARBA" id="ARBA00023054"/>
    </source>
</evidence>
<comment type="subcellular location">
    <subcellularLocation>
        <location evidence="1">Cell envelope</location>
    </subcellularLocation>
</comment>